<dbReference type="GO" id="GO:0016020">
    <property type="term" value="C:membrane"/>
    <property type="evidence" value="ECO:0007669"/>
    <property type="project" value="UniProtKB-SubCell"/>
</dbReference>
<dbReference type="InterPro" id="IPR032675">
    <property type="entry name" value="LRR_dom_sf"/>
</dbReference>
<accession>A0A6P8CA01</accession>
<dbReference type="PANTHER" id="PTHR48056">
    <property type="entry name" value="LRR RECEPTOR-LIKE SERINE/THREONINE-PROTEIN KINASE-RELATED"/>
    <property type="match status" value="1"/>
</dbReference>
<dbReference type="SMART" id="SM00369">
    <property type="entry name" value="LRR_TYP"/>
    <property type="match status" value="6"/>
</dbReference>
<evidence type="ECO:0000256" key="5">
    <source>
        <dbReference type="ARBA" id="ARBA00022692"/>
    </source>
</evidence>
<dbReference type="InterPro" id="IPR017441">
    <property type="entry name" value="Protein_kinase_ATP_BS"/>
</dbReference>
<feature type="domain" description="Protein kinase" evidence="16">
    <location>
        <begin position="709"/>
        <end position="1022"/>
    </location>
</feature>
<name>A0A6P8CA01_PUNGR</name>
<dbReference type="InterPro" id="IPR003591">
    <property type="entry name" value="Leu-rich_rpt_typical-subtyp"/>
</dbReference>
<dbReference type="InterPro" id="IPR008271">
    <property type="entry name" value="Ser/Thr_kinase_AS"/>
</dbReference>
<protein>
    <submittedName>
        <fullName evidence="18">Receptor-like protein kinase 5</fullName>
    </submittedName>
</protein>
<feature type="transmembrane region" description="Helical" evidence="15">
    <location>
        <begin position="654"/>
        <end position="675"/>
    </location>
</feature>
<evidence type="ECO:0000256" key="9">
    <source>
        <dbReference type="ARBA" id="ARBA00022777"/>
    </source>
</evidence>
<evidence type="ECO:0000256" key="4">
    <source>
        <dbReference type="ARBA" id="ARBA00022679"/>
    </source>
</evidence>
<dbReference type="PROSITE" id="PS50011">
    <property type="entry name" value="PROTEIN_KINASE_DOM"/>
    <property type="match status" value="1"/>
</dbReference>
<keyword evidence="10 14" id="KW-0067">ATP-binding</keyword>
<evidence type="ECO:0000256" key="7">
    <source>
        <dbReference type="ARBA" id="ARBA00022737"/>
    </source>
</evidence>
<sequence length="1033" mass="114585">MSVLNSSPTEKTKMPKLTSRAHPVHFLFLFFLPFFLNHAESQQLQTQEQQILSRLRHYWENLPTLYHWASPNSSSSHCSWPEITCTDGSVTGLVLANKGVSGTVPSFICELGNLTTLDLSYNNIPGGFPTVLYSCSKLEHLDISQNYFVGSVPSDIDRMANLQYLSLAANNFSFDIPPAIGRLSQLKDLYLYQNQFNGTYPDEIASLSNLEALGMAYNRKFRPSTFPVKFITGLKKLTYLWMADMNLVGQIPETISNMEALQFLDLSMNPLSGKIPSGIFTLKNLSEIYLFANNLTGEIPQRIESLELSVIDLSENNLTGKIPDGFGKLDKLQSLVLIYNQLSGEIPESLGRLPALTDVRLFSNNFSGTLPPDFGRYSPLEGFEVNSNQFTGPLPENLCLAGKLTGVAAYDNDLTGELPESLGKCDSLRIVTVSNNRLSGKIPEGLWTSLNLSTVKLDNNDFSGELPDRISWNLSRIEINNNRFSGNIPAAINAWKSLVVFEASNNLLSGPIPVGLTDHPLLTTLSLGQNNLSGNLPETIVSWKSLTMLNLSHNKLSGPIPEKIGSLPVLRQIDLSDNQLSGHIPSQLGLLLLTFLNLSSNRLTGKIPDELENSAYSSSFLSNTGLCASNPTAVQLKACNGGSRGSKEVSSNTLIFIVLAIASASLTVIIIGAYIPKIYQNRKPDSNYTWKLTPFHRLEFTESNILSGLIEQNLVGSGGSGKVYQVPIHQSGGFVAVKRIFNTRKLDYKLEKEFLAEVHILGKIRHLNIVKLLCCISSENSKLLVYEYMENRSLDQWLHLKKRQSNSNDVLLDWPKRLKIAIGAAQGLCYMHHDCSPPIIHRDVKSSNVLLDSEFNAKIADFGLARILIKPGEVDTMSAVAGTFGYIAPEYAHTTRINAKIDVYSFGVILLELATGREPNDGTEDMSLAEWAWRHMQEGNPIWDALDKEIREPCYLDEMSCVFRLGIICTGTFPSARPSMKEVLQVLQKCLSRLDIRVQKNTRDEVSATPLLRNSKREQALLDEDSSLLCRTY</sequence>
<comment type="similarity">
    <text evidence="2">Belongs to the RLP family.</text>
</comment>
<evidence type="ECO:0000256" key="1">
    <source>
        <dbReference type="ARBA" id="ARBA00004479"/>
    </source>
</evidence>
<organism evidence="17 18">
    <name type="scientific">Punica granatum</name>
    <name type="common">Pomegranate</name>
    <dbReference type="NCBI Taxonomy" id="22663"/>
    <lineage>
        <taxon>Eukaryota</taxon>
        <taxon>Viridiplantae</taxon>
        <taxon>Streptophyta</taxon>
        <taxon>Embryophyta</taxon>
        <taxon>Tracheophyta</taxon>
        <taxon>Spermatophyta</taxon>
        <taxon>Magnoliopsida</taxon>
        <taxon>eudicotyledons</taxon>
        <taxon>Gunneridae</taxon>
        <taxon>Pentapetalae</taxon>
        <taxon>rosids</taxon>
        <taxon>malvids</taxon>
        <taxon>Myrtales</taxon>
        <taxon>Lythraceae</taxon>
        <taxon>Punica</taxon>
    </lineage>
</organism>
<dbReference type="PROSITE" id="PS00107">
    <property type="entry name" value="PROTEIN_KINASE_ATP"/>
    <property type="match status" value="1"/>
</dbReference>
<dbReference type="Gene3D" id="3.80.10.10">
    <property type="entry name" value="Ribonuclease Inhibitor"/>
    <property type="match status" value="4"/>
</dbReference>
<dbReference type="FunFam" id="3.80.10.10:FF:000077">
    <property type="entry name" value="LRR receptor-like serine/threonine-protein kinase ERL1"/>
    <property type="match status" value="1"/>
</dbReference>
<dbReference type="Pfam" id="PF00069">
    <property type="entry name" value="Pkinase"/>
    <property type="match status" value="1"/>
</dbReference>
<dbReference type="OrthoDB" id="676979at2759"/>
<dbReference type="InterPro" id="IPR001611">
    <property type="entry name" value="Leu-rich_rpt"/>
</dbReference>
<dbReference type="FunFam" id="3.80.10.10:FF:000111">
    <property type="entry name" value="LRR receptor-like serine/threonine-protein kinase ERECTA"/>
    <property type="match status" value="1"/>
</dbReference>
<dbReference type="AlphaFoldDB" id="A0A6P8CA01"/>
<dbReference type="FunFam" id="3.80.10.10:FF:001519">
    <property type="entry name" value="Highly similar to receptor-like protein kinase"/>
    <property type="match status" value="1"/>
</dbReference>
<dbReference type="GO" id="GO:0004672">
    <property type="term" value="F:protein kinase activity"/>
    <property type="evidence" value="ECO:0007669"/>
    <property type="project" value="InterPro"/>
</dbReference>
<keyword evidence="13" id="KW-0325">Glycoprotein</keyword>
<keyword evidence="12 15" id="KW-0472">Membrane</keyword>
<keyword evidence="6" id="KW-0732">Signal</keyword>
<evidence type="ECO:0000313" key="18">
    <source>
        <dbReference type="RefSeq" id="XP_031378411.1"/>
    </source>
</evidence>
<evidence type="ECO:0000256" key="11">
    <source>
        <dbReference type="ARBA" id="ARBA00022989"/>
    </source>
</evidence>
<dbReference type="InterPro" id="IPR011009">
    <property type="entry name" value="Kinase-like_dom_sf"/>
</dbReference>
<dbReference type="GO" id="GO:0033612">
    <property type="term" value="F:receptor serine/threonine kinase binding"/>
    <property type="evidence" value="ECO:0007669"/>
    <property type="project" value="TreeGrafter"/>
</dbReference>
<dbReference type="Gene3D" id="1.10.510.10">
    <property type="entry name" value="Transferase(Phosphotransferase) domain 1"/>
    <property type="match status" value="1"/>
</dbReference>
<reference evidence="18" key="2">
    <citation type="submission" date="2025-08" db="UniProtKB">
        <authorList>
            <consortium name="RefSeq"/>
        </authorList>
    </citation>
    <scope>IDENTIFICATION</scope>
    <source>
        <tissue evidence="18">Leaf</tissue>
    </source>
</reference>
<keyword evidence="5 15" id="KW-0812">Transmembrane</keyword>
<evidence type="ECO:0000256" key="8">
    <source>
        <dbReference type="ARBA" id="ARBA00022741"/>
    </source>
</evidence>
<dbReference type="SMART" id="SM00220">
    <property type="entry name" value="S_TKc"/>
    <property type="match status" value="1"/>
</dbReference>
<dbReference type="InterPro" id="IPR050647">
    <property type="entry name" value="Plant_LRR-RLKs"/>
</dbReference>
<evidence type="ECO:0000256" key="2">
    <source>
        <dbReference type="ARBA" id="ARBA00009592"/>
    </source>
</evidence>
<dbReference type="GO" id="GO:0005524">
    <property type="term" value="F:ATP binding"/>
    <property type="evidence" value="ECO:0007669"/>
    <property type="project" value="UniProtKB-UniRule"/>
</dbReference>
<evidence type="ECO:0000256" key="15">
    <source>
        <dbReference type="SAM" id="Phobius"/>
    </source>
</evidence>
<dbReference type="FunFam" id="3.30.200.20:FF:000512">
    <property type="entry name" value="Receptor-like protein kinase HSL1"/>
    <property type="match status" value="1"/>
</dbReference>
<dbReference type="PROSITE" id="PS00108">
    <property type="entry name" value="PROTEIN_KINASE_ST"/>
    <property type="match status" value="1"/>
</dbReference>
<dbReference type="SUPFAM" id="SSF56112">
    <property type="entry name" value="Protein kinase-like (PK-like)"/>
    <property type="match status" value="1"/>
</dbReference>
<dbReference type="Gene3D" id="3.30.200.20">
    <property type="entry name" value="Phosphorylase Kinase, domain 1"/>
    <property type="match status" value="1"/>
</dbReference>
<keyword evidence="7" id="KW-0677">Repeat</keyword>
<evidence type="ECO:0000256" key="10">
    <source>
        <dbReference type="ARBA" id="ARBA00022840"/>
    </source>
</evidence>
<feature type="binding site" evidence="14">
    <location>
        <position position="738"/>
    </location>
    <ligand>
        <name>ATP</name>
        <dbReference type="ChEBI" id="CHEBI:30616"/>
    </ligand>
</feature>
<keyword evidence="17" id="KW-1185">Reference proteome</keyword>
<dbReference type="FunFam" id="1.10.510.10:FF:000714">
    <property type="entry name" value="Kinase family with leucine-rich repeat domain-containing protein"/>
    <property type="match status" value="1"/>
</dbReference>
<reference evidence="17" key="1">
    <citation type="journal article" date="2020" name="Plant Biotechnol. J.">
        <title>The pomegranate (Punica granatum L.) draft genome dissects genetic divergence between soft- and hard-seeded cultivars.</title>
        <authorList>
            <person name="Luo X."/>
            <person name="Li H."/>
            <person name="Wu Z."/>
            <person name="Yao W."/>
            <person name="Zhao P."/>
            <person name="Cao D."/>
            <person name="Yu H."/>
            <person name="Li K."/>
            <person name="Poudel K."/>
            <person name="Zhao D."/>
            <person name="Zhang F."/>
            <person name="Xia X."/>
            <person name="Chen L."/>
            <person name="Wang Q."/>
            <person name="Jing D."/>
            <person name="Cao S."/>
        </authorList>
    </citation>
    <scope>NUCLEOTIDE SEQUENCE [LARGE SCALE GENOMIC DNA]</scope>
    <source>
        <strain evidence="17">cv. Tunisia</strain>
    </source>
</reference>
<evidence type="ECO:0000259" key="16">
    <source>
        <dbReference type="PROSITE" id="PS50011"/>
    </source>
</evidence>
<dbReference type="RefSeq" id="XP_031378411.1">
    <property type="nucleotide sequence ID" value="XM_031522551.1"/>
</dbReference>
<evidence type="ECO:0000256" key="14">
    <source>
        <dbReference type="PROSITE-ProRule" id="PRU10141"/>
    </source>
</evidence>
<dbReference type="SMART" id="SM00365">
    <property type="entry name" value="LRR_SD22"/>
    <property type="match status" value="5"/>
</dbReference>
<evidence type="ECO:0000256" key="13">
    <source>
        <dbReference type="ARBA" id="ARBA00023180"/>
    </source>
</evidence>
<dbReference type="CDD" id="cd14066">
    <property type="entry name" value="STKc_IRAK"/>
    <property type="match status" value="1"/>
</dbReference>
<evidence type="ECO:0000256" key="3">
    <source>
        <dbReference type="ARBA" id="ARBA00022614"/>
    </source>
</evidence>
<comment type="subcellular location">
    <subcellularLocation>
        <location evidence="1">Membrane</location>
        <topology evidence="1">Single-pass type I membrane protein</topology>
    </subcellularLocation>
</comment>
<evidence type="ECO:0000256" key="12">
    <source>
        <dbReference type="ARBA" id="ARBA00023136"/>
    </source>
</evidence>
<keyword evidence="3" id="KW-0433">Leucine-rich repeat</keyword>
<dbReference type="FunFam" id="3.80.10.10:FF:000041">
    <property type="entry name" value="LRR receptor-like serine/threonine-protein kinase ERECTA"/>
    <property type="match status" value="1"/>
</dbReference>
<dbReference type="SUPFAM" id="SSF52058">
    <property type="entry name" value="L domain-like"/>
    <property type="match status" value="1"/>
</dbReference>
<dbReference type="InterPro" id="IPR000719">
    <property type="entry name" value="Prot_kinase_dom"/>
</dbReference>
<dbReference type="PANTHER" id="PTHR48056:SF29">
    <property type="entry name" value="RECEPTOR-LIKE PROTEIN KINASE HSL1"/>
    <property type="match status" value="1"/>
</dbReference>
<dbReference type="Pfam" id="PF13855">
    <property type="entry name" value="LRR_8"/>
    <property type="match status" value="3"/>
</dbReference>
<keyword evidence="8 14" id="KW-0547">Nucleotide-binding</keyword>
<evidence type="ECO:0000313" key="17">
    <source>
        <dbReference type="Proteomes" id="UP000515151"/>
    </source>
</evidence>
<gene>
    <name evidence="18" type="primary">LOC116193807</name>
</gene>
<keyword evidence="4" id="KW-0808">Transferase</keyword>
<dbReference type="Proteomes" id="UP000515151">
    <property type="component" value="Chromosome 2"/>
</dbReference>
<dbReference type="SUPFAM" id="SSF52047">
    <property type="entry name" value="RNI-like"/>
    <property type="match status" value="1"/>
</dbReference>
<dbReference type="GeneID" id="116193807"/>
<dbReference type="Pfam" id="PF00560">
    <property type="entry name" value="LRR_1"/>
    <property type="match status" value="3"/>
</dbReference>
<proteinExistence type="inferred from homology"/>
<keyword evidence="9" id="KW-0418">Kinase</keyword>
<evidence type="ECO:0000256" key="6">
    <source>
        <dbReference type="ARBA" id="ARBA00022729"/>
    </source>
</evidence>
<keyword evidence="11 15" id="KW-1133">Transmembrane helix</keyword>